<feature type="region of interest" description="Disordered" evidence="5">
    <location>
        <begin position="279"/>
        <end position="304"/>
    </location>
</feature>
<evidence type="ECO:0000256" key="3">
    <source>
        <dbReference type="ARBA" id="ARBA00022989"/>
    </source>
</evidence>
<evidence type="ECO:0000313" key="7">
    <source>
        <dbReference type="EMBL" id="PPR01980.1"/>
    </source>
</evidence>
<name>A0A409YG46_9AGAR</name>
<sequence>MTTVQRIDNANPRVVYRGTWAPMYNDKDALNETLTLARDAGTSASLTFTGATNPILVHTPGTRISVYGVLGGVDPNNPVRHVTTYDLDNLPRETFMPDPPANPPVKGLRFWESPVLENGQHTLTMTNTLDRAERRPVLNGLNTIDAYTYPKPVQSLISSPNSKSSNSSVGAIVGAALGGVIAALLIAGLIIYLVWRKKRRSKTIYPGIPSQDSESVLAQRPPYTSSQGYTVTNHSELVLHAPVSPYSGSLSSSHLQEGSSPTGPLMRGPVISGTILPSKIRRDLASTPAQPPAGDRMAPPTYSE</sequence>
<evidence type="ECO:0000256" key="1">
    <source>
        <dbReference type="ARBA" id="ARBA00004167"/>
    </source>
</evidence>
<feature type="region of interest" description="Disordered" evidence="5">
    <location>
        <begin position="249"/>
        <end position="268"/>
    </location>
</feature>
<gene>
    <name evidence="7" type="ORF">CVT24_011148</name>
</gene>
<dbReference type="STRING" id="181874.A0A409YG46"/>
<reference evidence="7 8" key="1">
    <citation type="journal article" date="2018" name="Evol. Lett.">
        <title>Horizontal gene cluster transfer increased hallucinogenic mushroom diversity.</title>
        <authorList>
            <person name="Reynolds H.T."/>
            <person name="Vijayakumar V."/>
            <person name="Gluck-Thaler E."/>
            <person name="Korotkin H.B."/>
            <person name="Matheny P.B."/>
            <person name="Slot J.C."/>
        </authorList>
    </citation>
    <scope>NUCLEOTIDE SEQUENCE [LARGE SCALE GENOMIC DNA]</scope>
    <source>
        <strain evidence="7 8">2629</strain>
    </source>
</reference>
<keyword evidence="2 6" id="KW-0812">Transmembrane</keyword>
<dbReference type="InterPro" id="IPR051694">
    <property type="entry name" value="Immunoregulatory_rcpt-like"/>
</dbReference>
<dbReference type="AlphaFoldDB" id="A0A409YG46"/>
<feature type="transmembrane region" description="Helical" evidence="6">
    <location>
        <begin position="169"/>
        <end position="195"/>
    </location>
</feature>
<evidence type="ECO:0000256" key="2">
    <source>
        <dbReference type="ARBA" id="ARBA00022692"/>
    </source>
</evidence>
<proteinExistence type="predicted"/>
<accession>A0A409YG46</accession>
<keyword evidence="8" id="KW-1185">Reference proteome</keyword>
<evidence type="ECO:0000313" key="8">
    <source>
        <dbReference type="Proteomes" id="UP000284842"/>
    </source>
</evidence>
<dbReference type="OrthoDB" id="3265734at2759"/>
<keyword evidence="4 6" id="KW-0472">Membrane</keyword>
<dbReference type="GO" id="GO:0071944">
    <property type="term" value="C:cell periphery"/>
    <property type="evidence" value="ECO:0007669"/>
    <property type="project" value="UniProtKB-ARBA"/>
</dbReference>
<keyword evidence="3 6" id="KW-1133">Transmembrane helix</keyword>
<dbReference type="InParanoid" id="A0A409YG46"/>
<evidence type="ECO:0000256" key="4">
    <source>
        <dbReference type="ARBA" id="ARBA00023136"/>
    </source>
</evidence>
<comment type="subcellular location">
    <subcellularLocation>
        <location evidence="1">Membrane</location>
        <topology evidence="1">Single-pass membrane protein</topology>
    </subcellularLocation>
</comment>
<dbReference type="EMBL" id="NHTK01001197">
    <property type="protein sequence ID" value="PPR01980.1"/>
    <property type="molecule type" value="Genomic_DNA"/>
</dbReference>
<evidence type="ECO:0000256" key="5">
    <source>
        <dbReference type="SAM" id="MobiDB-lite"/>
    </source>
</evidence>
<dbReference type="Gene3D" id="2.60.120.260">
    <property type="entry name" value="Galactose-binding domain-like"/>
    <property type="match status" value="1"/>
</dbReference>
<dbReference type="GO" id="GO:0016020">
    <property type="term" value="C:membrane"/>
    <property type="evidence" value="ECO:0007669"/>
    <property type="project" value="UniProtKB-SubCell"/>
</dbReference>
<comment type="caution">
    <text evidence="7">The sequence shown here is derived from an EMBL/GenBank/DDBJ whole genome shotgun (WGS) entry which is preliminary data.</text>
</comment>
<protein>
    <submittedName>
        <fullName evidence="7">Uncharacterized protein</fullName>
    </submittedName>
</protein>
<evidence type="ECO:0000256" key="6">
    <source>
        <dbReference type="SAM" id="Phobius"/>
    </source>
</evidence>
<dbReference type="Proteomes" id="UP000284842">
    <property type="component" value="Unassembled WGS sequence"/>
</dbReference>
<feature type="compositionally biased region" description="Low complexity" evidence="5">
    <location>
        <begin position="249"/>
        <end position="261"/>
    </location>
</feature>
<dbReference type="PANTHER" id="PTHR15549">
    <property type="entry name" value="PAIRED IMMUNOGLOBULIN-LIKE TYPE 2 RECEPTOR"/>
    <property type="match status" value="1"/>
</dbReference>
<organism evidence="7 8">
    <name type="scientific">Panaeolus cyanescens</name>
    <dbReference type="NCBI Taxonomy" id="181874"/>
    <lineage>
        <taxon>Eukaryota</taxon>
        <taxon>Fungi</taxon>
        <taxon>Dikarya</taxon>
        <taxon>Basidiomycota</taxon>
        <taxon>Agaricomycotina</taxon>
        <taxon>Agaricomycetes</taxon>
        <taxon>Agaricomycetidae</taxon>
        <taxon>Agaricales</taxon>
        <taxon>Agaricineae</taxon>
        <taxon>Galeropsidaceae</taxon>
        <taxon>Panaeolus</taxon>
    </lineage>
</organism>